<sequence>MDQTDVTQMTKKQIIDKTFSEDERGDVYNLFVQIMKSEICLEVREGLDEWVSTSGSNIAEPSMAGFPKNTTSRSWKLPDELIKNSQIDSLLEIERISDPYSFSKNIIRCLIDHTKDLEETVAKFNVFVNRPNLPSLSSSPMLYAMVFCTLVDTMEAEEHLKVSSLCALYTILLESLCKKANSATGYFNESNPSPIHCFSISRYLQPNIEHLNRLAEVAFKLLFSSERQSSIVFDEKTLSYLFPQEDITVLKIFALKTGIITNRKDKIQTGSFYSFVHKTVQEFLAAYYIAGKPHFIDDVSSKNQKCNDFSYFDTSQVLIFLCGIHICVANELSTLMNRCAISWGDFVSYWACQFIIESGIREAAANKQDGIRLELSHFYIDTSDIRN</sequence>
<dbReference type="EMBL" id="JAIWYP010000006">
    <property type="protein sequence ID" value="KAH3813080.1"/>
    <property type="molecule type" value="Genomic_DNA"/>
</dbReference>
<organism evidence="1 2">
    <name type="scientific">Dreissena polymorpha</name>
    <name type="common">Zebra mussel</name>
    <name type="synonym">Mytilus polymorpha</name>
    <dbReference type="NCBI Taxonomy" id="45954"/>
    <lineage>
        <taxon>Eukaryota</taxon>
        <taxon>Metazoa</taxon>
        <taxon>Spiralia</taxon>
        <taxon>Lophotrochozoa</taxon>
        <taxon>Mollusca</taxon>
        <taxon>Bivalvia</taxon>
        <taxon>Autobranchia</taxon>
        <taxon>Heteroconchia</taxon>
        <taxon>Euheterodonta</taxon>
        <taxon>Imparidentia</taxon>
        <taxon>Neoheterodontei</taxon>
        <taxon>Myida</taxon>
        <taxon>Dreissenoidea</taxon>
        <taxon>Dreissenidae</taxon>
        <taxon>Dreissena</taxon>
    </lineage>
</organism>
<dbReference type="Proteomes" id="UP000828390">
    <property type="component" value="Unassembled WGS sequence"/>
</dbReference>
<keyword evidence="2" id="KW-1185">Reference proteome</keyword>
<evidence type="ECO:0000313" key="2">
    <source>
        <dbReference type="Proteomes" id="UP000828390"/>
    </source>
</evidence>
<comment type="caution">
    <text evidence="1">The sequence shown here is derived from an EMBL/GenBank/DDBJ whole genome shotgun (WGS) entry which is preliminary data.</text>
</comment>
<reference evidence="1" key="1">
    <citation type="journal article" date="2019" name="bioRxiv">
        <title>The Genome of the Zebra Mussel, Dreissena polymorpha: A Resource for Invasive Species Research.</title>
        <authorList>
            <person name="McCartney M.A."/>
            <person name="Auch B."/>
            <person name="Kono T."/>
            <person name="Mallez S."/>
            <person name="Zhang Y."/>
            <person name="Obille A."/>
            <person name="Becker A."/>
            <person name="Abrahante J.E."/>
            <person name="Garbe J."/>
            <person name="Badalamenti J.P."/>
            <person name="Herman A."/>
            <person name="Mangelson H."/>
            <person name="Liachko I."/>
            <person name="Sullivan S."/>
            <person name="Sone E.D."/>
            <person name="Koren S."/>
            <person name="Silverstein K.A.T."/>
            <person name="Beckman K.B."/>
            <person name="Gohl D.M."/>
        </authorList>
    </citation>
    <scope>NUCLEOTIDE SEQUENCE</scope>
    <source>
        <strain evidence="1">Duluth1</strain>
        <tissue evidence="1">Whole animal</tissue>
    </source>
</reference>
<gene>
    <name evidence="1" type="ORF">DPMN_141530</name>
</gene>
<evidence type="ECO:0000313" key="1">
    <source>
        <dbReference type="EMBL" id="KAH3813080.1"/>
    </source>
</evidence>
<dbReference type="PANTHER" id="PTHR46312">
    <property type="entry name" value="NACHT DOMAIN-CONTAINING PROTEIN"/>
    <property type="match status" value="1"/>
</dbReference>
<accession>A0A9D4JID6</accession>
<name>A0A9D4JID6_DREPO</name>
<dbReference type="AlphaFoldDB" id="A0A9D4JID6"/>
<proteinExistence type="predicted"/>
<protein>
    <submittedName>
        <fullName evidence="1">Uncharacterized protein</fullName>
    </submittedName>
</protein>
<dbReference type="PANTHER" id="PTHR46312:SF2">
    <property type="entry name" value="NUCLEOTIDE-BINDING OLIGOMERIZATION DOMAIN-CONTAINING PROTEIN 2-LIKE"/>
    <property type="match status" value="1"/>
</dbReference>
<reference evidence="1" key="2">
    <citation type="submission" date="2020-11" db="EMBL/GenBank/DDBJ databases">
        <authorList>
            <person name="McCartney M.A."/>
            <person name="Auch B."/>
            <person name="Kono T."/>
            <person name="Mallez S."/>
            <person name="Becker A."/>
            <person name="Gohl D.M."/>
            <person name="Silverstein K.A.T."/>
            <person name="Koren S."/>
            <person name="Bechman K.B."/>
            <person name="Herman A."/>
            <person name="Abrahante J.E."/>
            <person name="Garbe J."/>
        </authorList>
    </citation>
    <scope>NUCLEOTIDE SEQUENCE</scope>
    <source>
        <strain evidence="1">Duluth1</strain>
        <tissue evidence="1">Whole animal</tissue>
    </source>
</reference>